<organism evidence="1 2">
    <name type="scientific">Fusarium oxysporum f. sp. raphani 54005</name>
    <dbReference type="NCBI Taxonomy" id="1089458"/>
    <lineage>
        <taxon>Eukaryota</taxon>
        <taxon>Fungi</taxon>
        <taxon>Dikarya</taxon>
        <taxon>Ascomycota</taxon>
        <taxon>Pezizomycotina</taxon>
        <taxon>Sordariomycetes</taxon>
        <taxon>Hypocreomycetidae</taxon>
        <taxon>Hypocreales</taxon>
        <taxon>Nectriaceae</taxon>
        <taxon>Fusarium</taxon>
        <taxon>Fusarium oxysporum species complex</taxon>
    </lineage>
</organism>
<dbReference type="EMBL" id="JH658484">
    <property type="protein sequence ID" value="EXK79069.1"/>
    <property type="molecule type" value="Genomic_DNA"/>
</dbReference>
<protein>
    <submittedName>
        <fullName evidence="1">Uncharacterized protein</fullName>
    </submittedName>
</protein>
<dbReference type="HOGENOM" id="CLU_2996553_0_0_1"/>
<evidence type="ECO:0000313" key="2">
    <source>
        <dbReference type="Proteomes" id="UP000030663"/>
    </source>
</evidence>
<keyword evidence="2" id="KW-1185">Reference proteome</keyword>
<gene>
    <name evidence="1" type="ORF">FOQG_16307</name>
</gene>
<evidence type="ECO:0000313" key="1">
    <source>
        <dbReference type="EMBL" id="EXK79069.1"/>
    </source>
</evidence>
<dbReference type="AlphaFoldDB" id="X0BKR3"/>
<name>X0BKR3_FUSOX</name>
<dbReference type="Proteomes" id="UP000030663">
    <property type="component" value="Unassembled WGS sequence"/>
</dbReference>
<accession>X0BKR3</accession>
<reference evidence="1 2" key="1">
    <citation type="submission" date="2011-11" db="EMBL/GenBank/DDBJ databases">
        <title>The Genome Sequence of Fusarium oxysporum PHW815.</title>
        <authorList>
            <consortium name="The Broad Institute Genome Sequencing Platform"/>
            <person name="Ma L.-J."/>
            <person name="Gale L.R."/>
            <person name="Schwartz D.C."/>
            <person name="Zhou S."/>
            <person name="Corby-Kistler H."/>
            <person name="Young S.K."/>
            <person name="Zeng Q."/>
            <person name="Gargeya S."/>
            <person name="Fitzgerald M."/>
            <person name="Haas B."/>
            <person name="Abouelleil A."/>
            <person name="Alvarado L."/>
            <person name="Arachchi H.M."/>
            <person name="Berlin A."/>
            <person name="Brown A."/>
            <person name="Chapman S.B."/>
            <person name="Chen Z."/>
            <person name="Dunbar C."/>
            <person name="Freedman E."/>
            <person name="Gearin G."/>
            <person name="Goldberg J."/>
            <person name="Griggs A."/>
            <person name="Gujja S."/>
            <person name="Heiman D."/>
            <person name="Howarth C."/>
            <person name="Larson L."/>
            <person name="Lui A."/>
            <person name="MacDonald P.J.P."/>
            <person name="Montmayeur A."/>
            <person name="Murphy C."/>
            <person name="Neiman D."/>
            <person name="Pearson M."/>
            <person name="Priest M."/>
            <person name="Roberts A."/>
            <person name="Saif S."/>
            <person name="Shea T."/>
            <person name="Shenoy N."/>
            <person name="Sisk P."/>
            <person name="Stolte C."/>
            <person name="Sykes S."/>
            <person name="Wortman J."/>
            <person name="Nusbaum C."/>
            <person name="Birren B."/>
        </authorList>
    </citation>
    <scope>NUCLEOTIDE SEQUENCE [LARGE SCALE GENOMIC DNA]</scope>
    <source>
        <strain evidence="1 2">54005</strain>
    </source>
</reference>
<sequence length="57" mass="6601">MPGSTRSLQKRPLPCSIEIKTAVTSWTVYVKSLVRLRRISCISQALFRRHLGNRFLQ</sequence>
<proteinExistence type="predicted"/>